<evidence type="ECO:0000256" key="1">
    <source>
        <dbReference type="SAM" id="MobiDB-lite"/>
    </source>
</evidence>
<feature type="compositionally biased region" description="Polar residues" evidence="1">
    <location>
        <begin position="275"/>
        <end position="304"/>
    </location>
</feature>
<dbReference type="Pfam" id="PF26130">
    <property type="entry name" value="PB1-like"/>
    <property type="match status" value="1"/>
</dbReference>
<evidence type="ECO:0000313" key="3">
    <source>
        <dbReference type="EMBL" id="KAK8503985.1"/>
    </source>
</evidence>
<feature type="compositionally biased region" description="Polar residues" evidence="1">
    <location>
        <begin position="413"/>
        <end position="422"/>
    </location>
</feature>
<feature type="domain" description="PB1-like" evidence="2">
    <location>
        <begin position="21"/>
        <end position="114"/>
    </location>
</feature>
<dbReference type="EMBL" id="JBBPBM010000146">
    <property type="protein sequence ID" value="KAK8503985.1"/>
    <property type="molecule type" value="Genomic_DNA"/>
</dbReference>
<keyword evidence="4" id="KW-1185">Reference proteome</keyword>
<feature type="region of interest" description="Disordered" evidence="1">
    <location>
        <begin position="413"/>
        <end position="434"/>
    </location>
</feature>
<proteinExistence type="predicted"/>
<protein>
    <recommendedName>
        <fullName evidence="2">PB1-like domain-containing protein</fullName>
    </recommendedName>
</protein>
<name>A0ABR2BAM8_9ROSI</name>
<dbReference type="Proteomes" id="UP001472677">
    <property type="component" value="Unassembled WGS sequence"/>
</dbReference>
<dbReference type="InterPro" id="IPR058594">
    <property type="entry name" value="PB1-like_dom_pln"/>
</dbReference>
<evidence type="ECO:0000259" key="2">
    <source>
        <dbReference type="Pfam" id="PF26130"/>
    </source>
</evidence>
<sequence length="434" mass="48726">MTRVRRKRDKPDAVFETNPSKFIIVVDHGGSFYRTPDLIYTGQFVDYFDRCDVDEMSIFEMIDMVEKLGLTYTMKIFLLVSEKPFEVKLLASDNDVLEMVSKLPRNHYVHVYLEEVLTASSVANVEPEINVEVSDAGSFEPEINVEIGDAGSFEPRINVEVSDVAGSFEPEFNVEVSDAAGSFEPDFNVEDNDDVDSFEPDCNVEVSDAVIVSDDDSLEENIGELSEIRVESNSDSGDIDYEASKSSTHESGFIDSDAEASDDVSNVHARIRRPSQPTMHQDQSTAPSPRPNQSDIHPQSNIPRPSQPVPPPYTVRWMPTPTIPFTQEPHTASPSQFDIHLQRNIPRPSQLLPPPYTVRWMPTSTVPFTQESHTATPNQFGIHPQINIPRPSQPLTPPYIVRWMPTPTIPLTQESFVTQPSPQDLAEKRLRSDP</sequence>
<reference evidence="3 4" key="1">
    <citation type="journal article" date="2024" name="G3 (Bethesda)">
        <title>Genome assembly of Hibiscus sabdariffa L. provides insights into metabolisms of medicinal natural products.</title>
        <authorList>
            <person name="Kim T."/>
        </authorList>
    </citation>
    <scope>NUCLEOTIDE SEQUENCE [LARGE SCALE GENOMIC DNA]</scope>
    <source>
        <strain evidence="3">TK-2024</strain>
        <tissue evidence="3">Old leaves</tissue>
    </source>
</reference>
<gene>
    <name evidence="3" type="ORF">V6N12_033202</name>
</gene>
<comment type="caution">
    <text evidence="3">The sequence shown here is derived from an EMBL/GenBank/DDBJ whole genome shotgun (WGS) entry which is preliminary data.</text>
</comment>
<evidence type="ECO:0000313" key="4">
    <source>
        <dbReference type="Proteomes" id="UP001472677"/>
    </source>
</evidence>
<feature type="region of interest" description="Disordered" evidence="1">
    <location>
        <begin position="228"/>
        <end position="315"/>
    </location>
</feature>
<feature type="compositionally biased region" description="Basic and acidic residues" evidence="1">
    <location>
        <begin position="425"/>
        <end position="434"/>
    </location>
</feature>
<accession>A0ABR2BAM8</accession>
<organism evidence="3 4">
    <name type="scientific">Hibiscus sabdariffa</name>
    <name type="common">roselle</name>
    <dbReference type="NCBI Taxonomy" id="183260"/>
    <lineage>
        <taxon>Eukaryota</taxon>
        <taxon>Viridiplantae</taxon>
        <taxon>Streptophyta</taxon>
        <taxon>Embryophyta</taxon>
        <taxon>Tracheophyta</taxon>
        <taxon>Spermatophyta</taxon>
        <taxon>Magnoliopsida</taxon>
        <taxon>eudicotyledons</taxon>
        <taxon>Gunneridae</taxon>
        <taxon>Pentapetalae</taxon>
        <taxon>rosids</taxon>
        <taxon>malvids</taxon>
        <taxon>Malvales</taxon>
        <taxon>Malvaceae</taxon>
        <taxon>Malvoideae</taxon>
        <taxon>Hibiscus</taxon>
    </lineage>
</organism>